<proteinExistence type="predicted"/>
<name>A0A432ZEM4_9GAMM</name>
<dbReference type="RefSeq" id="WP_126827992.1">
    <property type="nucleotide sequence ID" value="NZ_PIQG01000004.1"/>
</dbReference>
<dbReference type="NCBIfam" id="TIGR01528">
    <property type="entry name" value="NMN_trans_PnuC"/>
    <property type="match status" value="1"/>
</dbReference>
<dbReference type="Proteomes" id="UP000288279">
    <property type="component" value="Unassembled WGS sequence"/>
</dbReference>
<accession>A0A432ZEM4</accession>
<dbReference type="Pfam" id="PF04973">
    <property type="entry name" value="NMN_transporter"/>
    <property type="match status" value="1"/>
</dbReference>
<evidence type="ECO:0000256" key="2">
    <source>
        <dbReference type="ARBA" id="ARBA00022692"/>
    </source>
</evidence>
<feature type="transmembrane region" description="Helical" evidence="5">
    <location>
        <begin position="163"/>
        <end position="187"/>
    </location>
</feature>
<keyword evidence="7" id="KW-1185">Reference proteome</keyword>
<evidence type="ECO:0000256" key="5">
    <source>
        <dbReference type="SAM" id="Phobius"/>
    </source>
</evidence>
<feature type="transmembrane region" description="Helical" evidence="5">
    <location>
        <begin position="88"/>
        <end position="108"/>
    </location>
</feature>
<evidence type="ECO:0000256" key="1">
    <source>
        <dbReference type="ARBA" id="ARBA00004141"/>
    </source>
</evidence>
<dbReference type="GO" id="GO:0016020">
    <property type="term" value="C:membrane"/>
    <property type="evidence" value="ECO:0007669"/>
    <property type="project" value="UniProtKB-SubCell"/>
</dbReference>
<feature type="transmembrane region" description="Helical" evidence="5">
    <location>
        <begin position="20"/>
        <end position="37"/>
    </location>
</feature>
<feature type="transmembrane region" description="Helical" evidence="5">
    <location>
        <begin position="194"/>
        <end position="214"/>
    </location>
</feature>
<dbReference type="EMBL" id="PIQG01000004">
    <property type="protein sequence ID" value="RUO76349.1"/>
    <property type="molecule type" value="Genomic_DNA"/>
</dbReference>
<organism evidence="6 7">
    <name type="scientific">Pseudidiomarina taiwanensis</name>
    <dbReference type="NCBI Taxonomy" id="337250"/>
    <lineage>
        <taxon>Bacteria</taxon>
        <taxon>Pseudomonadati</taxon>
        <taxon>Pseudomonadota</taxon>
        <taxon>Gammaproteobacteria</taxon>
        <taxon>Alteromonadales</taxon>
        <taxon>Idiomarinaceae</taxon>
        <taxon>Pseudidiomarina</taxon>
    </lineage>
</organism>
<dbReference type="OrthoDB" id="7064848at2"/>
<feature type="transmembrane region" description="Helical" evidence="5">
    <location>
        <begin position="220"/>
        <end position="243"/>
    </location>
</feature>
<feature type="transmembrane region" description="Helical" evidence="5">
    <location>
        <begin position="128"/>
        <end position="148"/>
    </location>
</feature>
<dbReference type="GO" id="GO:0034257">
    <property type="term" value="F:nicotinamide riboside transmembrane transporter activity"/>
    <property type="evidence" value="ECO:0007669"/>
    <property type="project" value="InterPro"/>
</dbReference>
<dbReference type="InterPro" id="IPR006419">
    <property type="entry name" value="NMN_transpt_PnuC"/>
</dbReference>
<evidence type="ECO:0000256" key="3">
    <source>
        <dbReference type="ARBA" id="ARBA00022989"/>
    </source>
</evidence>
<evidence type="ECO:0000313" key="7">
    <source>
        <dbReference type="Proteomes" id="UP000288279"/>
    </source>
</evidence>
<dbReference type="AlphaFoldDB" id="A0A432ZEM4"/>
<evidence type="ECO:0000313" key="6">
    <source>
        <dbReference type="EMBL" id="RUO76349.1"/>
    </source>
</evidence>
<reference evidence="6 7" key="1">
    <citation type="journal article" date="2011" name="Front. Microbiol.">
        <title>Genomic signatures of strain selection and enhancement in Bacillus atrophaeus var. globigii, a historical biowarfare simulant.</title>
        <authorList>
            <person name="Gibbons H.S."/>
            <person name="Broomall S.M."/>
            <person name="McNew L.A."/>
            <person name="Daligault H."/>
            <person name="Chapman C."/>
            <person name="Bruce D."/>
            <person name="Karavis M."/>
            <person name="Krepps M."/>
            <person name="McGregor P.A."/>
            <person name="Hong C."/>
            <person name="Park K.H."/>
            <person name="Akmal A."/>
            <person name="Feldman A."/>
            <person name="Lin J.S."/>
            <person name="Chang W.E."/>
            <person name="Higgs B.W."/>
            <person name="Demirev P."/>
            <person name="Lindquist J."/>
            <person name="Liem A."/>
            <person name="Fochler E."/>
            <person name="Read T.D."/>
            <person name="Tapia R."/>
            <person name="Johnson S."/>
            <person name="Bishop-Lilly K.A."/>
            <person name="Detter C."/>
            <person name="Han C."/>
            <person name="Sozhamannan S."/>
            <person name="Rosenzweig C.N."/>
            <person name="Skowronski E.W."/>
        </authorList>
    </citation>
    <scope>NUCLEOTIDE SEQUENCE [LARGE SCALE GENOMIC DNA]</scope>
    <source>
        <strain evidence="6 7">PIT1</strain>
    </source>
</reference>
<keyword evidence="2 5" id="KW-0812">Transmembrane</keyword>
<comment type="caution">
    <text evidence="6">The sequence shown here is derived from an EMBL/GenBank/DDBJ whole genome shotgun (WGS) entry which is preliminary data.</text>
</comment>
<protein>
    <submittedName>
        <fullName evidence="6">Nicotinamide mononucleotide transporter</fullName>
    </submittedName>
</protein>
<gene>
    <name evidence="6" type="ORF">CWI83_08270</name>
</gene>
<evidence type="ECO:0000256" key="4">
    <source>
        <dbReference type="ARBA" id="ARBA00023136"/>
    </source>
</evidence>
<keyword evidence="4 5" id="KW-0472">Membrane</keyword>
<comment type="subcellular location">
    <subcellularLocation>
        <location evidence="1">Membrane</location>
        <topology evidence="1">Multi-pass membrane protein</topology>
    </subcellularLocation>
</comment>
<feature type="transmembrane region" description="Helical" evidence="5">
    <location>
        <begin position="49"/>
        <end position="68"/>
    </location>
</feature>
<keyword evidence="3 5" id="KW-1133">Transmembrane helix</keyword>
<sequence>MPKFVLRFIENLHGRWQQRWILLWFAAGVSALVWGYSTTSQTGLDQAMLAVAIVGLVCVVALAFRHNLSGNGLGVIANIGEVFVQGRSGATGLMLAPLFYLMTHLYGLRYWAKHTDSNGQMLPRSASLLVWVITLGFIAIGLALFPWLNAQLQHYSFIASDDAIAFSGFGIELTWYQINVLAFVLGVTAQTMMILRYAFSWWLWIIVNFVWLTVNIANNNVIFAVQTLIYQVNAFVGLSGWWLSQTAKR</sequence>